<reference evidence="3" key="2">
    <citation type="submission" date="2020-06" db="EMBL/GenBank/DDBJ databases">
        <title>Helianthus annuus Genome sequencing and assembly Release 2.</title>
        <authorList>
            <person name="Gouzy J."/>
            <person name="Langlade N."/>
            <person name="Munos S."/>
        </authorList>
    </citation>
    <scope>NUCLEOTIDE SEQUENCE</scope>
    <source>
        <tissue evidence="3">Leaves</tissue>
    </source>
</reference>
<feature type="signal peptide" evidence="1">
    <location>
        <begin position="1"/>
        <end position="19"/>
    </location>
</feature>
<evidence type="ECO:0000256" key="1">
    <source>
        <dbReference type="SAM" id="SignalP"/>
    </source>
</evidence>
<proteinExistence type="predicted"/>
<dbReference type="PANTHER" id="PTHR33018:SF35">
    <property type="entry name" value="ULP1 PROTEASE FAMILY CATALYTIC DOMAIN, PAPAIN-LIKE CYSTEINE PEPTIDASE SUPERFAMILY"/>
    <property type="match status" value="1"/>
</dbReference>
<evidence type="ECO:0000313" key="4">
    <source>
        <dbReference type="Proteomes" id="UP000215914"/>
    </source>
</evidence>
<dbReference type="AlphaFoldDB" id="A0A9K3DXY2"/>
<organism evidence="3 4">
    <name type="scientific">Helianthus annuus</name>
    <name type="common">Common sunflower</name>
    <dbReference type="NCBI Taxonomy" id="4232"/>
    <lineage>
        <taxon>Eukaryota</taxon>
        <taxon>Viridiplantae</taxon>
        <taxon>Streptophyta</taxon>
        <taxon>Embryophyta</taxon>
        <taxon>Tracheophyta</taxon>
        <taxon>Spermatophyta</taxon>
        <taxon>Magnoliopsida</taxon>
        <taxon>eudicotyledons</taxon>
        <taxon>Gunneridae</taxon>
        <taxon>Pentapetalae</taxon>
        <taxon>asterids</taxon>
        <taxon>campanulids</taxon>
        <taxon>Asterales</taxon>
        <taxon>Asteraceae</taxon>
        <taxon>Asteroideae</taxon>
        <taxon>Heliantheae alliance</taxon>
        <taxon>Heliantheae</taxon>
        <taxon>Helianthus</taxon>
    </lineage>
</organism>
<dbReference type="EMBL" id="MNCJ02000330">
    <property type="protein sequence ID" value="KAF5763531.1"/>
    <property type="molecule type" value="Genomic_DNA"/>
</dbReference>
<dbReference type="PANTHER" id="PTHR33018">
    <property type="entry name" value="OS10G0338966 PROTEIN-RELATED"/>
    <property type="match status" value="1"/>
</dbReference>
<keyword evidence="1" id="KW-0732">Signal</keyword>
<evidence type="ECO:0000259" key="2">
    <source>
        <dbReference type="Pfam" id="PF26133"/>
    </source>
</evidence>
<keyword evidence="4" id="KW-1185">Reference proteome</keyword>
<feature type="chain" id="PRO_5039901788" description="DUF8039 domain-containing protein" evidence="1">
    <location>
        <begin position="20"/>
        <end position="380"/>
    </location>
</feature>
<comment type="caution">
    <text evidence="3">The sequence shown here is derived from an EMBL/GenBank/DDBJ whole genome shotgun (WGS) entry which is preliminary data.</text>
</comment>
<reference evidence="3" key="1">
    <citation type="journal article" date="2017" name="Nature">
        <title>The sunflower genome provides insights into oil metabolism, flowering and Asterid evolution.</title>
        <authorList>
            <person name="Badouin H."/>
            <person name="Gouzy J."/>
            <person name="Grassa C.J."/>
            <person name="Murat F."/>
            <person name="Staton S.E."/>
            <person name="Cottret L."/>
            <person name="Lelandais-Briere C."/>
            <person name="Owens G.L."/>
            <person name="Carrere S."/>
            <person name="Mayjonade B."/>
            <person name="Legrand L."/>
            <person name="Gill N."/>
            <person name="Kane N.C."/>
            <person name="Bowers J.E."/>
            <person name="Hubner S."/>
            <person name="Bellec A."/>
            <person name="Berard A."/>
            <person name="Berges H."/>
            <person name="Blanchet N."/>
            <person name="Boniface M.C."/>
            <person name="Brunel D."/>
            <person name="Catrice O."/>
            <person name="Chaidir N."/>
            <person name="Claudel C."/>
            <person name="Donnadieu C."/>
            <person name="Faraut T."/>
            <person name="Fievet G."/>
            <person name="Helmstetter N."/>
            <person name="King M."/>
            <person name="Knapp S.J."/>
            <person name="Lai Z."/>
            <person name="Le Paslier M.C."/>
            <person name="Lippi Y."/>
            <person name="Lorenzon L."/>
            <person name="Mandel J.R."/>
            <person name="Marage G."/>
            <person name="Marchand G."/>
            <person name="Marquand E."/>
            <person name="Bret-Mestries E."/>
            <person name="Morien E."/>
            <person name="Nambeesan S."/>
            <person name="Nguyen T."/>
            <person name="Pegot-Espagnet P."/>
            <person name="Pouilly N."/>
            <person name="Raftis F."/>
            <person name="Sallet E."/>
            <person name="Schiex T."/>
            <person name="Thomas J."/>
            <person name="Vandecasteele C."/>
            <person name="Vares D."/>
            <person name="Vear F."/>
            <person name="Vautrin S."/>
            <person name="Crespi M."/>
            <person name="Mangin B."/>
            <person name="Burke J.M."/>
            <person name="Salse J."/>
            <person name="Munos S."/>
            <person name="Vincourt P."/>
            <person name="Rieseberg L.H."/>
            <person name="Langlade N.B."/>
        </authorList>
    </citation>
    <scope>NUCLEOTIDE SEQUENCE</scope>
    <source>
        <tissue evidence="3">Leaves</tissue>
    </source>
</reference>
<accession>A0A9K3DXY2</accession>
<protein>
    <recommendedName>
        <fullName evidence="2">DUF8039 domain-containing protein</fullName>
    </recommendedName>
</protein>
<name>A0A9K3DXY2_HELAN</name>
<sequence>MVFVNLFFLVCKMSKLGRGKCGPATFSKKDRDYTIEFNHDNQPIGKNAIDYTSWLGVKMKAEFSYHIPQDKFEEHKWEHLWKDIQELWKVNSIAPKQAALKNAKKRRTNWRSYLTTTYVRINKTPFKTHKNLQSQHWENFVAQRSSKEFMKKSEKATKSAKKNVFHTCLGRSGYAALEPLVPLIWSQLVPVYKHLKTIRDWRSKRWISARAKQNKKTKKYELAKDARIESIKLAKGGLFQGARQQSQTDVSTTQRLGVVCDYRGVGLSPSIRGASDVGGSHIHYPPIEELVECELLFPGPSIKEKVVGSGLVYPTMDRLLDEVQMEDGYVKAKVYIIDPKFENNPLPPVSCYDEVADLGDARGKYVQWPRFAIKVYFGFT</sequence>
<gene>
    <name evidence="3" type="ORF">HanXRQr2_Chr15g0681341</name>
</gene>
<dbReference type="Gramene" id="mRNA:HanXRQr2_Chr15g0681341">
    <property type="protein sequence ID" value="mRNA:HanXRQr2_Chr15g0681341"/>
    <property type="gene ID" value="HanXRQr2_Chr15g0681341"/>
</dbReference>
<evidence type="ECO:0000313" key="3">
    <source>
        <dbReference type="EMBL" id="KAF5763531.1"/>
    </source>
</evidence>
<dbReference type="Proteomes" id="UP000215914">
    <property type="component" value="Unassembled WGS sequence"/>
</dbReference>
<dbReference type="Pfam" id="PF26133">
    <property type="entry name" value="DUF8039"/>
    <property type="match status" value="1"/>
</dbReference>
<dbReference type="InterPro" id="IPR058352">
    <property type="entry name" value="DUF8039"/>
</dbReference>
<feature type="domain" description="DUF8039" evidence="2">
    <location>
        <begin position="286"/>
        <end position="375"/>
    </location>
</feature>